<organism evidence="1 2">
    <name type="scientific">Winslowiella toletana</name>
    <dbReference type="NCBI Taxonomy" id="92490"/>
    <lineage>
        <taxon>Bacteria</taxon>
        <taxon>Pseudomonadati</taxon>
        <taxon>Pseudomonadota</taxon>
        <taxon>Gammaproteobacteria</taxon>
        <taxon>Enterobacterales</taxon>
        <taxon>Erwiniaceae</taxon>
        <taxon>Winslowiella</taxon>
    </lineage>
</organism>
<gene>
    <name evidence="1" type="ORF">J2125_004889</name>
</gene>
<proteinExistence type="predicted"/>
<protein>
    <submittedName>
        <fullName evidence="1">Uncharacterized protein</fullName>
    </submittedName>
</protein>
<dbReference type="Proteomes" id="UP001195624">
    <property type="component" value="Unassembled WGS sequence"/>
</dbReference>
<reference evidence="1 2" key="1">
    <citation type="submission" date="2021-03" db="EMBL/GenBank/DDBJ databases">
        <authorList>
            <person name="D'Agostino P."/>
            <person name="Huntemann M."/>
            <person name="Clum A."/>
            <person name="Spunde A."/>
            <person name="Palaniappan K."/>
            <person name="Ritter S."/>
            <person name="Mikhailova N."/>
            <person name="Chen I.-M."/>
            <person name="Stamatis D."/>
            <person name="Reddy T."/>
            <person name="O'Malley R."/>
            <person name="Daum C."/>
            <person name="Shapiro N."/>
            <person name="Ivanova N."/>
            <person name="Kyrpides N."/>
            <person name="Woyke T."/>
        </authorList>
    </citation>
    <scope>NUCLEOTIDE SEQUENCE [LARGE SCALE GENOMIC DNA]</scope>
    <source>
        <strain evidence="1 2">WS4403</strain>
    </source>
</reference>
<reference evidence="2" key="2">
    <citation type="submission" date="2023-07" db="EMBL/GenBank/DDBJ databases">
        <title>Genome mining of underrepresented organisms for secondary metabolites.</title>
        <authorList>
            <person name="D'Agostino P.M."/>
        </authorList>
    </citation>
    <scope>NUCLEOTIDE SEQUENCE [LARGE SCALE GENOMIC DNA]</scope>
    <source>
        <strain evidence="2">WS4403</strain>
    </source>
</reference>
<evidence type="ECO:0000313" key="1">
    <source>
        <dbReference type="EMBL" id="MBP2171593.1"/>
    </source>
</evidence>
<comment type="caution">
    <text evidence="1">The sequence shown here is derived from an EMBL/GenBank/DDBJ whole genome shotgun (WGS) entry which is preliminary data.</text>
</comment>
<keyword evidence="2" id="KW-1185">Reference proteome</keyword>
<dbReference type="EMBL" id="JAGGMQ010000002">
    <property type="protein sequence ID" value="MBP2171593.1"/>
    <property type="molecule type" value="Genomic_DNA"/>
</dbReference>
<evidence type="ECO:0000313" key="2">
    <source>
        <dbReference type="Proteomes" id="UP001195624"/>
    </source>
</evidence>
<sequence>MRMRMSKDEVSMLNLKTRACSISIFPGCFRVNLKGYGKKAGIANKPIRTQP</sequence>
<name>A0ABS4PG17_9GAMM</name>
<accession>A0ABS4PG17</accession>